<feature type="compositionally biased region" description="Basic and acidic residues" evidence="7">
    <location>
        <begin position="1420"/>
        <end position="1446"/>
    </location>
</feature>
<dbReference type="Pfam" id="PF24501">
    <property type="entry name" value="Ig_TMEM131L_5"/>
    <property type="match status" value="1"/>
</dbReference>
<dbReference type="InterPro" id="IPR056311">
    <property type="entry name" value="TMEM131_Ig_2"/>
</dbReference>
<dbReference type="PANTHER" id="PTHR22050">
    <property type="entry name" value="RW1 PROTEIN HOMOLOG"/>
    <property type="match status" value="1"/>
</dbReference>
<dbReference type="EMBL" id="GDHC01016153">
    <property type="protein sequence ID" value="JAQ02476.1"/>
    <property type="molecule type" value="Transcribed_RNA"/>
</dbReference>
<dbReference type="InterPro" id="IPR055435">
    <property type="entry name" value="Ig_TMEM131L_3"/>
</dbReference>
<dbReference type="InterPro" id="IPR055437">
    <property type="entry name" value="TMEM131L_Ig_5"/>
</dbReference>
<gene>
    <name evidence="14" type="primary">TMEM131_1</name>
    <name evidence="14" type="ORF">g.60583</name>
</gene>
<feature type="compositionally biased region" description="Polar residues" evidence="7">
    <location>
        <begin position="1538"/>
        <end position="1551"/>
    </location>
</feature>
<feature type="domain" description="Transmembrane protein 131-like N-terminal" evidence="9">
    <location>
        <begin position="78"/>
        <end position="160"/>
    </location>
</feature>
<feature type="region of interest" description="Disordered" evidence="7">
    <location>
        <begin position="1394"/>
        <end position="1469"/>
    </location>
</feature>
<evidence type="ECO:0000259" key="10">
    <source>
        <dbReference type="Pfam" id="PF24495"/>
    </source>
</evidence>
<keyword evidence="4" id="KW-0732">Signal</keyword>
<dbReference type="InterPro" id="IPR055436">
    <property type="entry name" value="Ig_TMEM131L_4"/>
</dbReference>
<feature type="domain" description="TMEM131L fifth Ig-like" evidence="13">
    <location>
        <begin position="979"/>
        <end position="1042"/>
    </location>
</feature>
<dbReference type="Pfam" id="PF24498">
    <property type="entry name" value="Ig_TMEM131L_3"/>
    <property type="match status" value="1"/>
</dbReference>
<evidence type="ECO:0000256" key="7">
    <source>
        <dbReference type="SAM" id="MobiDB-lite"/>
    </source>
</evidence>
<feature type="domain" description="TMEM131 second Ig-like" evidence="10">
    <location>
        <begin position="177"/>
        <end position="266"/>
    </location>
</feature>
<evidence type="ECO:0000256" key="2">
    <source>
        <dbReference type="ARBA" id="ARBA00006682"/>
    </source>
</evidence>
<feature type="region of interest" description="Disordered" evidence="7">
    <location>
        <begin position="1492"/>
        <end position="1551"/>
    </location>
</feature>
<evidence type="ECO:0000256" key="5">
    <source>
        <dbReference type="ARBA" id="ARBA00022989"/>
    </source>
</evidence>
<evidence type="ECO:0000259" key="13">
    <source>
        <dbReference type="Pfam" id="PF24501"/>
    </source>
</evidence>
<dbReference type="GO" id="GO:0016020">
    <property type="term" value="C:membrane"/>
    <property type="evidence" value="ECO:0007669"/>
    <property type="project" value="UniProtKB-SubCell"/>
</dbReference>
<evidence type="ECO:0000259" key="9">
    <source>
        <dbReference type="Pfam" id="PF12371"/>
    </source>
</evidence>
<feature type="domain" description="TMEM131L fourth Ig-like" evidence="12">
    <location>
        <begin position="790"/>
        <end position="927"/>
    </location>
</feature>
<feature type="region of interest" description="Disordered" evidence="7">
    <location>
        <begin position="1333"/>
        <end position="1367"/>
    </location>
</feature>
<accession>A0A146L5I9</accession>
<keyword evidence="3 8" id="KW-0812">Transmembrane</keyword>
<evidence type="ECO:0000256" key="8">
    <source>
        <dbReference type="SAM" id="Phobius"/>
    </source>
</evidence>
<feature type="compositionally biased region" description="Low complexity" evidence="7">
    <location>
        <begin position="1407"/>
        <end position="1419"/>
    </location>
</feature>
<feature type="region of interest" description="Disordered" evidence="7">
    <location>
        <begin position="1240"/>
        <end position="1316"/>
    </location>
</feature>
<evidence type="ECO:0000256" key="1">
    <source>
        <dbReference type="ARBA" id="ARBA00004479"/>
    </source>
</evidence>
<name>A0A146L5I9_LYGHE</name>
<evidence type="ECO:0000256" key="4">
    <source>
        <dbReference type="ARBA" id="ARBA00022729"/>
    </source>
</evidence>
<sequence>MSTKFTYCYASILVLLDLFDKSSLSSDTNSFYSTNEDARYLVDSIPVSLRQELSGDPDIGLHSIIEDHALYSPRIHLKFFPPILDFKQRDFGVPHHETVAVINTSCNKSVHMSSISGNSVHFHSSFFQDKVIPPLSNTTFDVVFLGRGEGEIQSTLLIHTSEGSYKYHVKGESSYSPYRLRSLTGVSLPLNASYSPVIVMHNPHPTSIQLSEVYSCCGDFHLELPSGDLEGPKQIWSVPAFITKPIIRLRFQASSQRNHTAYIRLRVDETGEVLIIPIDIEVGTSGGIYAPDDLIDFGIGGTDDPPKLVKLYLKNSGTEPIHVQNVYSTPYSKSLRIDFQPVTVDADPLRSTEVADLIFDWKSAYESGESFGKINVISSTVEQKVVLSYMASVLDGGLHYDSNQTKFQSDQYEIEPRTITMTNRYKVPVTILNVSLAREAAYYFQVVDFEPFMFHPGEIRKLMVLEAIGGSLTLHLKLESEIVVYSNVSTVSIPVLCYDGKLSKVLISDPSDTELYFGTVGSGSIKVVNFALVNENPVAVQILDLSLNMSESSIYAVAVEKGNSSTASMAITSNEYNVTLTEPYVGPGYFCVMQVSVPAGPEPGSIYGEVKIETEYEVIRMPLFMRVEHGNLRVVTNPVEFHDCFPSAICMAEVRVESNFTVGMAVTGVSSVPYQPRLGFIPVSPPLIPPLTTTLLGHVTWDMSGMESYLTPTSNSIGGHSWLDTLSIPSHIREWDISLLNFRYEQYSNISTELIELSLRLDTTEVRNVGFKAIIRPTWPSVLPLSTRNLSFPLTQVGKVTHKQLTIINPASKQSIILQLIFDSYYPLAKGIVDDLPTSLRPPVNSSSDTSINDFINPFHFVFGDELKTLADTEPEKNSVVMYLKPFSNITVNIAFKPERAEYSSSILLIRNNLTILEVVHLHGSGAYAHFKFGNRKPGSSLPLTFELTDKHLKDCEDKAIKTSAGPNLTVKRSFTARNVGALPLSITGFSINGHSCQGFGFRVLNCQPFLLPANSSKKIDIAFTPDFTLSRVERMLTIFTSALSANYTLIATLPPYLLAICSSSLSRPVWEPLIYYSSITFMVFLLICVLAAAIFESNRILRNTIIALTRDQSIQPVLDLRAVGSEVTNETHDFDDQPETQPKLSWSHNTILDTDFQKLVLKGTNSVRSDSRIPNGFHIKSSIGNGLIHKRKSERSLSKRYSDYEYERTSWNSVFSRSSNIPSVKSSKSSNICFTTEPYTPLANLKGDTPTKTSETSEKAKYEQHSENSIKKAKKKSDENRRKTPDDLILNSNSFDEVESSSTTTESSSNDDGDKEVESMFFKTVRHHLQSKVGKVRPLKYRDSSPLRARKSVDKSSNSPADNEWDADDDVVLDKAIVVVRSCRRLNSLTNKLKRQSSMSGKLKLDPLSAKSKSSALEKSIKSSSKKERSQNAKKPRIDKGDKASSFKGSINENSAPPPPPPPPVWTASFSDIVARSEFSYSSIVALKNTQPSTSQKLPPSTSTNTGPVGSNPSFNATWNNWKPLPESAKCQDSSHHTSTNSLFAHSPQPNTGHSFDNVWNETDVIYHPNIVKALQDQQDMEMHTPFNNRELNWPVMPSLWEPLYTPSANVENPAPVWGSDVWAPPALPSSVIQDEVVQPTMEYDPFRSLSNIWAQHSTNIWKPPSTE</sequence>
<feature type="transmembrane region" description="Helical" evidence="8">
    <location>
        <begin position="1074"/>
        <end position="1096"/>
    </location>
</feature>
<evidence type="ECO:0000259" key="11">
    <source>
        <dbReference type="Pfam" id="PF24498"/>
    </source>
</evidence>
<protein>
    <submittedName>
        <fullName evidence="14">Transmembrane protein 131</fullName>
    </submittedName>
</protein>
<keyword evidence="5 8" id="KW-1133">Transmembrane helix</keyword>
<evidence type="ECO:0000313" key="14">
    <source>
        <dbReference type="EMBL" id="JAQ02476.1"/>
    </source>
</evidence>
<keyword evidence="6 8" id="KW-0472">Membrane</keyword>
<feature type="domain" description="TMEM131L third Ig-like" evidence="11">
    <location>
        <begin position="403"/>
        <end position="498"/>
    </location>
</feature>
<dbReference type="Pfam" id="PF24495">
    <property type="entry name" value="Ig_TMEM131_2"/>
    <property type="match status" value="1"/>
</dbReference>
<dbReference type="Pfam" id="PF24499">
    <property type="entry name" value="Ig_TMEM131L_4"/>
    <property type="match status" value="1"/>
</dbReference>
<feature type="transmembrane region" description="Helical" evidence="8">
    <location>
        <begin position="1036"/>
        <end position="1062"/>
    </location>
</feature>
<evidence type="ECO:0000256" key="3">
    <source>
        <dbReference type="ARBA" id="ARBA00022692"/>
    </source>
</evidence>
<evidence type="ECO:0000256" key="6">
    <source>
        <dbReference type="ARBA" id="ARBA00023136"/>
    </source>
</evidence>
<evidence type="ECO:0000259" key="12">
    <source>
        <dbReference type="Pfam" id="PF24499"/>
    </source>
</evidence>
<reference evidence="14" key="1">
    <citation type="journal article" date="2016" name="Gigascience">
        <title>De novo construction of an expanded transcriptome assembly for the western tarnished plant bug, Lygus hesperus.</title>
        <authorList>
            <person name="Tassone E.E."/>
            <person name="Geib S.M."/>
            <person name="Hall B."/>
            <person name="Fabrick J.A."/>
            <person name="Brent C.S."/>
            <person name="Hull J.J."/>
        </authorList>
    </citation>
    <scope>NUCLEOTIDE SEQUENCE</scope>
</reference>
<dbReference type="PANTHER" id="PTHR22050:SF0">
    <property type="entry name" value="TRANSMEMBRANE PROTEIN 131 HOMOLOG"/>
    <property type="match status" value="1"/>
</dbReference>
<dbReference type="Pfam" id="PF12371">
    <property type="entry name" value="TMEM131_like_N"/>
    <property type="match status" value="1"/>
</dbReference>
<feature type="compositionally biased region" description="Basic and acidic residues" evidence="7">
    <location>
        <begin position="1256"/>
        <end position="1287"/>
    </location>
</feature>
<comment type="similarity">
    <text evidence="2">Belongs to the TMEM131 family.</text>
</comment>
<proteinExistence type="inferred from homology"/>
<comment type="subcellular location">
    <subcellularLocation>
        <location evidence="1">Membrane</location>
        <topology evidence="1">Single-pass type I membrane protein</topology>
    </subcellularLocation>
</comment>
<dbReference type="InterPro" id="IPR039877">
    <property type="entry name" value="TMEM131-like"/>
</dbReference>
<feature type="compositionally biased region" description="Pro residues" evidence="7">
    <location>
        <begin position="1457"/>
        <end position="1466"/>
    </location>
</feature>
<organism evidence="14">
    <name type="scientific">Lygus hesperus</name>
    <name type="common">Western plant bug</name>
    <dbReference type="NCBI Taxonomy" id="30085"/>
    <lineage>
        <taxon>Eukaryota</taxon>
        <taxon>Metazoa</taxon>
        <taxon>Ecdysozoa</taxon>
        <taxon>Arthropoda</taxon>
        <taxon>Hexapoda</taxon>
        <taxon>Insecta</taxon>
        <taxon>Pterygota</taxon>
        <taxon>Neoptera</taxon>
        <taxon>Paraneoptera</taxon>
        <taxon>Hemiptera</taxon>
        <taxon>Heteroptera</taxon>
        <taxon>Panheteroptera</taxon>
        <taxon>Cimicomorpha</taxon>
        <taxon>Miridae</taxon>
        <taxon>Mirini</taxon>
        <taxon>Lygus</taxon>
    </lineage>
</organism>
<dbReference type="InterPro" id="IPR022113">
    <property type="entry name" value="TMEM131L_N"/>
</dbReference>
<feature type="compositionally biased region" description="Polar residues" evidence="7">
    <location>
        <begin position="1492"/>
        <end position="1522"/>
    </location>
</feature>